<sequence>MADDPDPDPDRDSDRADRDADDDSTPPATVDLEFERAYDRADLATVFRSFAAALEDGSPVRLDGDEESAIVAVPSRVVAEFEAERDPEDEPPVAELGVDLEWDDPDGSSVRLASDAEADREDAVVLAGAERTGEESTTDSAMATMPPEGVAGTDTDSDDAAPESTADGVSTDEQAAPPEQDAGEQTSSSGRTSRFEVYQDRADEWRWRLVHWNGNIVADSGEGYTTRSNAKRAARSVMRTAPTARVTDRDANEN</sequence>
<dbReference type="InterPro" id="IPR036913">
    <property type="entry name" value="YegP-like_sf"/>
</dbReference>
<dbReference type="Gene3D" id="2.30.29.80">
    <property type="match status" value="1"/>
</dbReference>
<feature type="compositionally biased region" description="Acidic residues" evidence="1">
    <location>
        <begin position="81"/>
        <end position="106"/>
    </location>
</feature>
<dbReference type="InterPro" id="IPR027598">
    <property type="entry name" value="Amphi-Trp_dom"/>
</dbReference>
<evidence type="ECO:0000313" key="4">
    <source>
        <dbReference type="EMBL" id="RKD93458.1"/>
    </source>
</evidence>
<keyword evidence="5" id="KW-1185">Reference proteome</keyword>
<dbReference type="Pfam" id="PF20068">
    <property type="entry name" value="Amphi-Trp"/>
    <property type="match status" value="1"/>
</dbReference>
<dbReference type="InterPro" id="IPR010879">
    <property type="entry name" value="DUF1508"/>
</dbReference>
<feature type="region of interest" description="Disordered" evidence="1">
    <location>
        <begin position="218"/>
        <end position="254"/>
    </location>
</feature>
<dbReference type="RefSeq" id="WP_120245468.1">
    <property type="nucleotide sequence ID" value="NZ_RAPO01000003.1"/>
</dbReference>
<comment type="caution">
    <text evidence="4">The sequence shown here is derived from an EMBL/GenBank/DDBJ whole genome shotgun (WGS) entry which is preliminary data.</text>
</comment>
<dbReference type="OrthoDB" id="108721at2157"/>
<feature type="domain" description="DUF1508" evidence="2">
    <location>
        <begin position="200"/>
        <end position="248"/>
    </location>
</feature>
<dbReference type="NCBIfam" id="TIGR04354">
    <property type="entry name" value="amphi-Trp"/>
    <property type="match status" value="1"/>
</dbReference>
<accession>A0A419WD98</accession>
<feature type="domain" description="Amphi-Trp" evidence="3">
    <location>
        <begin position="29"/>
        <end position="109"/>
    </location>
</feature>
<gene>
    <name evidence="4" type="ORF">ATJ93_3082</name>
</gene>
<dbReference type="Pfam" id="PF07411">
    <property type="entry name" value="DUF1508"/>
    <property type="match status" value="1"/>
</dbReference>
<organism evidence="4 5">
    <name type="scientific">Halopiger aswanensis</name>
    <dbReference type="NCBI Taxonomy" id="148449"/>
    <lineage>
        <taxon>Archaea</taxon>
        <taxon>Methanobacteriati</taxon>
        <taxon>Methanobacteriota</taxon>
        <taxon>Stenosarchaea group</taxon>
        <taxon>Halobacteria</taxon>
        <taxon>Halobacteriales</taxon>
        <taxon>Natrialbaceae</taxon>
        <taxon>Halopiger</taxon>
    </lineage>
</organism>
<proteinExistence type="predicted"/>
<evidence type="ECO:0000259" key="3">
    <source>
        <dbReference type="Pfam" id="PF20068"/>
    </source>
</evidence>
<evidence type="ECO:0000259" key="2">
    <source>
        <dbReference type="Pfam" id="PF07411"/>
    </source>
</evidence>
<dbReference type="EMBL" id="RAPO01000003">
    <property type="protein sequence ID" value="RKD93458.1"/>
    <property type="molecule type" value="Genomic_DNA"/>
</dbReference>
<feature type="compositionally biased region" description="Basic and acidic residues" evidence="1">
    <location>
        <begin position="8"/>
        <end position="18"/>
    </location>
</feature>
<dbReference type="SUPFAM" id="SSF160113">
    <property type="entry name" value="YegP-like"/>
    <property type="match status" value="1"/>
</dbReference>
<feature type="region of interest" description="Disordered" evidence="1">
    <location>
        <begin position="81"/>
        <end position="195"/>
    </location>
</feature>
<name>A0A419WD98_9EURY</name>
<dbReference type="Proteomes" id="UP000283805">
    <property type="component" value="Unassembled WGS sequence"/>
</dbReference>
<evidence type="ECO:0000256" key="1">
    <source>
        <dbReference type="SAM" id="MobiDB-lite"/>
    </source>
</evidence>
<feature type="region of interest" description="Disordered" evidence="1">
    <location>
        <begin position="1"/>
        <end position="33"/>
    </location>
</feature>
<reference evidence="4 5" key="1">
    <citation type="submission" date="2018-09" db="EMBL/GenBank/DDBJ databases">
        <title>Genomic Encyclopedia of Archaeal and Bacterial Type Strains, Phase II (KMG-II): from individual species to whole genera.</title>
        <authorList>
            <person name="Goeker M."/>
        </authorList>
    </citation>
    <scope>NUCLEOTIDE SEQUENCE [LARGE SCALE GENOMIC DNA]</scope>
    <source>
        <strain evidence="4 5">DSM 13151</strain>
    </source>
</reference>
<protein>
    <submittedName>
        <fullName evidence="4">Amphi-Trp domain-containing protein</fullName>
    </submittedName>
</protein>
<evidence type="ECO:0000313" key="5">
    <source>
        <dbReference type="Proteomes" id="UP000283805"/>
    </source>
</evidence>
<dbReference type="AlphaFoldDB" id="A0A419WD98"/>
<feature type="compositionally biased region" description="Polar residues" evidence="1">
    <location>
        <begin position="183"/>
        <end position="192"/>
    </location>
</feature>